<dbReference type="InterPro" id="IPR029058">
    <property type="entry name" value="AB_hydrolase_fold"/>
</dbReference>
<dbReference type="AlphaFoldDB" id="F0XV44"/>
<dbReference type="SUPFAM" id="SSF53474">
    <property type="entry name" value="alpha/beta-Hydrolases"/>
    <property type="match status" value="1"/>
</dbReference>
<evidence type="ECO:0000313" key="2">
    <source>
        <dbReference type="Proteomes" id="UP000007796"/>
    </source>
</evidence>
<dbReference type="Proteomes" id="UP000007796">
    <property type="component" value="Unassembled WGS sequence"/>
</dbReference>
<dbReference type="PANTHER" id="PTHR12265:SF40">
    <property type="entry name" value="DUF829-DOMAIN-CONTAINING PROTEIN"/>
    <property type="match status" value="1"/>
</dbReference>
<proteinExistence type="predicted"/>
<organism evidence="2">
    <name type="scientific">Grosmannia clavigera (strain kw1407 / UAMH 11150)</name>
    <name type="common">Blue stain fungus</name>
    <name type="synonym">Graphiocladiella clavigera</name>
    <dbReference type="NCBI Taxonomy" id="655863"/>
    <lineage>
        <taxon>Eukaryota</taxon>
        <taxon>Fungi</taxon>
        <taxon>Dikarya</taxon>
        <taxon>Ascomycota</taxon>
        <taxon>Pezizomycotina</taxon>
        <taxon>Sordariomycetes</taxon>
        <taxon>Sordariomycetidae</taxon>
        <taxon>Ophiostomatales</taxon>
        <taxon>Ophiostomataceae</taxon>
        <taxon>Leptographium</taxon>
    </lineage>
</organism>
<dbReference type="OrthoDB" id="77878at2759"/>
<dbReference type="InterPro" id="IPR008547">
    <property type="entry name" value="DUF829_TMEM53"/>
</dbReference>
<accession>F0XV44</accession>
<dbReference type="HOGENOM" id="CLU_036503_0_1_1"/>
<dbReference type="GeneID" id="25978013"/>
<keyword evidence="2" id="KW-1185">Reference proteome</keyword>
<evidence type="ECO:0000313" key="1">
    <source>
        <dbReference type="EMBL" id="EFW98914.1"/>
    </source>
</evidence>
<dbReference type="PANTHER" id="PTHR12265">
    <property type="entry name" value="TRANSMEMBRANE PROTEIN 53"/>
    <property type="match status" value="1"/>
</dbReference>
<gene>
    <name evidence="1" type="ORF">CMQ_4766</name>
</gene>
<dbReference type="eggNOG" id="ENOG502S6B9">
    <property type="taxonomic scope" value="Eukaryota"/>
</dbReference>
<dbReference type="RefSeq" id="XP_014168397.1">
    <property type="nucleotide sequence ID" value="XM_014312922.1"/>
</dbReference>
<reference evidence="1 2" key="1">
    <citation type="journal article" date="2011" name="Proc. Natl. Acad. Sci. U.S.A.">
        <title>Genome and transcriptome analyses of the mountain pine beetle-fungal symbiont Grosmannia clavigera, a lodgepole pine pathogen.</title>
        <authorList>
            <person name="DiGuistini S."/>
            <person name="Wang Y."/>
            <person name="Liao N.Y."/>
            <person name="Taylor G."/>
            <person name="Tanguay P."/>
            <person name="Feau N."/>
            <person name="Henrissat B."/>
            <person name="Chan S.K."/>
            <person name="Hesse-Orce U."/>
            <person name="Alamouti S.M."/>
            <person name="Tsui C.K.M."/>
            <person name="Docking R.T."/>
            <person name="Levasseur A."/>
            <person name="Haridas S."/>
            <person name="Robertson G."/>
            <person name="Birol I."/>
            <person name="Holt R.A."/>
            <person name="Marra M.A."/>
            <person name="Hamelin R.C."/>
            <person name="Hirst M."/>
            <person name="Jones S.J.M."/>
            <person name="Bohlmann J."/>
            <person name="Breuil C."/>
        </authorList>
    </citation>
    <scope>NUCLEOTIDE SEQUENCE [LARGE SCALE GENOMIC DNA]</scope>
    <source>
        <strain evidence="2">kw1407 / UAMH 11150</strain>
    </source>
</reference>
<dbReference type="EMBL" id="GL630006">
    <property type="protein sequence ID" value="EFW98914.1"/>
    <property type="molecule type" value="Genomic_DNA"/>
</dbReference>
<protein>
    <submittedName>
        <fullName evidence="1">Duf829 domain containing protein</fullName>
    </submittedName>
</protein>
<dbReference type="InParanoid" id="F0XV44"/>
<name>F0XV44_GROCL</name>
<dbReference type="Pfam" id="PF05705">
    <property type="entry name" value="DUF829"/>
    <property type="match status" value="1"/>
</dbReference>
<sequence length="333" mass="36619">MASEIASPASPASTTAAAVSDPLGFMEKLSDIVHLYRPPVAASSITTGAPALVIVCSWMDAQPLHIAKYLAPYRDGLVFPGANPPTLLLIRSNRALVFTRARGAAAVKPAVSVVQGFLPELQQSQSEDQPPRLLVHLFSNGGGIMLNHLYNALAAGGDVYLPRHVTIFDSCPGHFRYNVAVGTMTVGLWRRPLLVRLATLSVVHTLVSAFWLRTKLWTLAIRLSRWPRSGGSNNEPNQIAETVLDDAWIPQNRKNGPNRNEVSRVYLYSIEDQLVSAEDVEEHAAEARAQGFTVTRMVLFPESGHVTHARTDPERYWRAVQEAWSGKTDRRVT</sequence>